<dbReference type="InterPro" id="IPR027417">
    <property type="entry name" value="P-loop_NTPase"/>
</dbReference>
<comment type="caution">
    <text evidence="2">The sequence shown here is derived from an EMBL/GenBank/DDBJ whole genome shotgun (WGS) entry which is preliminary data.</text>
</comment>
<dbReference type="GO" id="GO:0002144">
    <property type="term" value="C:cytosolic tRNA wobble base thiouridylase complex"/>
    <property type="evidence" value="ECO:0007669"/>
    <property type="project" value="TreeGrafter"/>
</dbReference>
<dbReference type="GO" id="GO:0002143">
    <property type="term" value="P:tRNA wobble position uridine thiolation"/>
    <property type="evidence" value="ECO:0007669"/>
    <property type="project" value="TreeGrafter"/>
</dbReference>
<dbReference type="GO" id="GO:0005739">
    <property type="term" value="C:mitochondrion"/>
    <property type="evidence" value="ECO:0007669"/>
    <property type="project" value="TreeGrafter"/>
</dbReference>
<accession>A0A8J5BWU3</accession>
<evidence type="ECO:0000313" key="2">
    <source>
        <dbReference type="EMBL" id="KAG6468531.1"/>
    </source>
</evidence>
<proteinExistence type="predicted"/>
<keyword evidence="1" id="KW-0808">Transferase</keyword>
<evidence type="ECO:0000256" key="1">
    <source>
        <dbReference type="ARBA" id="ARBA00022679"/>
    </source>
</evidence>
<evidence type="ECO:0000313" key="3">
    <source>
        <dbReference type="Proteomes" id="UP000734854"/>
    </source>
</evidence>
<protein>
    <submittedName>
        <fullName evidence="2">Uncharacterized protein</fullName>
    </submittedName>
</protein>
<dbReference type="Proteomes" id="UP000734854">
    <property type="component" value="Unassembled WGS sequence"/>
</dbReference>
<dbReference type="SUPFAM" id="SSF52540">
    <property type="entry name" value="P-loop containing nucleoside triphosphate hydrolases"/>
    <property type="match status" value="1"/>
</dbReference>
<gene>
    <name evidence="2" type="ORF">ZIOFF_073219</name>
</gene>
<dbReference type="GO" id="GO:0016740">
    <property type="term" value="F:transferase activity"/>
    <property type="evidence" value="ECO:0007669"/>
    <property type="project" value="UniProtKB-KW"/>
</dbReference>
<reference evidence="2 3" key="1">
    <citation type="submission" date="2020-08" db="EMBL/GenBank/DDBJ databases">
        <title>Plant Genome Project.</title>
        <authorList>
            <person name="Zhang R.-G."/>
        </authorList>
    </citation>
    <scope>NUCLEOTIDE SEQUENCE [LARGE SCALE GENOMIC DNA]</scope>
    <source>
        <tissue evidence="2">Rhizome</tissue>
    </source>
</reference>
<dbReference type="Gene3D" id="3.40.50.300">
    <property type="entry name" value="P-loop containing nucleotide triphosphate hydrolases"/>
    <property type="match status" value="1"/>
</dbReference>
<name>A0A8J5BWU3_ZINOF</name>
<dbReference type="GO" id="GO:0000049">
    <property type="term" value="F:tRNA binding"/>
    <property type="evidence" value="ECO:0007669"/>
    <property type="project" value="TreeGrafter"/>
</dbReference>
<keyword evidence="3" id="KW-1185">Reference proteome</keyword>
<organism evidence="2 3">
    <name type="scientific">Zingiber officinale</name>
    <name type="common">Ginger</name>
    <name type="synonym">Amomum zingiber</name>
    <dbReference type="NCBI Taxonomy" id="94328"/>
    <lineage>
        <taxon>Eukaryota</taxon>
        <taxon>Viridiplantae</taxon>
        <taxon>Streptophyta</taxon>
        <taxon>Embryophyta</taxon>
        <taxon>Tracheophyta</taxon>
        <taxon>Spermatophyta</taxon>
        <taxon>Magnoliopsida</taxon>
        <taxon>Liliopsida</taxon>
        <taxon>Zingiberales</taxon>
        <taxon>Zingiberaceae</taxon>
        <taxon>Zingiber</taxon>
    </lineage>
</organism>
<dbReference type="PANTHER" id="PTHR11807">
    <property type="entry name" value="ATPASES OF THE PP SUPERFAMILY-RELATED"/>
    <property type="match status" value="1"/>
</dbReference>
<dbReference type="AlphaFoldDB" id="A0A8J5BWU3"/>
<sequence length="183" mass="20744">MGINTDDYAKSLDVWETDNAKIIAWINNSISYSIGAQLAKYETSNEIDEEEFKEEQNSVACLIHMLYNDDLEEMLKSNHRHNYGLDILLLSVDEGITGYRDDSLENVKRNEIEVVDLLVSYQRGEKIGLFDGAGVGKTRFIMELMINNIGKDCFYQCSCYRIGYEALLCGYGIAGVQVGLRQN</sequence>
<dbReference type="EMBL" id="JACMSC010000022">
    <property type="protein sequence ID" value="KAG6468531.1"/>
    <property type="molecule type" value="Genomic_DNA"/>
</dbReference>
<dbReference type="PANTHER" id="PTHR11807:SF12">
    <property type="entry name" value="CYTOPLASMIC TRNA 2-THIOLATION PROTEIN 1"/>
    <property type="match status" value="1"/>
</dbReference>